<keyword evidence="12" id="KW-1185">Reference proteome</keyword>
<feature type="binding site" evidence="7">
    <location>
        <position position="42"/>
    </location>
    <ligand>
        <name>ATP</name>
        <dbReference type="ChEBI" id="CHEBI:30616"/>
    </ligand>
</feature>
<feature type="compositionally biased region" description="Basic and acidic residues" evidence="9">
    <location>
        <begin position="1043"/>
        <end position="1052"/>
    </location>
</feature>
<feature type="compositionally biased region" description="Basic and acidic residues" evidence="9">
    <location>
        <begin position="712"/>
        <end position="728"/>
    </location>
</feature>
<keyword evidence="1" id="KW-0723">Serine/threonine-protein kinase</keyword>
<feature type="region of interest" description="Disordered" evidence="9">
    <location>
        <begin position="358"/>
        <end position="390"/>
    </location>
</feature>
<feature type="compositionally biased region" description="Low complexity" evidence="9">
    <location>
        <begin position="1072"/>
        <end position="1089"/>
    </location>
</feature>
<evidence type="ECO:0000256" key="2">
    <source>
        <dbReference type="ARBA" id="ARBA00022679"/>
    </source>
</evidence>
<keyword evidence="5 7" id="KW-0067">ATP-binding</keyword>
<evidence type="ECO:0000313" key="11">
    <source>
        <dbReference type="EMBL" id="PSC70705.1"/>
    </source>
</evidence>
<evidence type="ECO:0000256" key="8">
    <source>
        <dbReference type="PIRSR" id="PIRSR630616-3"/>
    </source>
</evidence>
<dbReference type="InterPro" id="IPR008271">
    <property type="entry name" value="Ser/Thr_kinase_AS"/>
</dbReference>
<evidence type="ECO:0000256" key="6">
    <source>
        <dbReference type="PIRSR" id="PIRSR630616-1"/>
    </source>
</evidence>
<dbReference type="SUPFAM" id="SSF56112">
    <property type="entry name" value="Protein kinase-like (PK-like)"/>
    <property type="match status" value="1"/>
</dbReference>
<accession>A0A2P6V9E8</accession>
<dbReference type="GO" id="GO:0004674">
    <property type="term" value="F:protein serine/threonine kinase activity"/>
    <property type="evidence" value="ECO:0007669"/>
    <property type="project" value="UniProtKB-KW"/>
</dbReference>
<dbReference type="OrthoDB" id="377346at2759"/>
<evidence type="ECO:0000256" key="7">
    <source>
        <dbReference type="PIRSR" id="PIRSR630616-2"/>
    </source>
</evidence>
<gene>
    <name evidence="11" type="ORF">C2E20_5850</name>
</gene>
<feature type="compositionally biased region" description="Low complexity" evidence="9">
    <location>
        <begin position="362"/>
        <end position="383"/>
    </location>
</feature>
<feature type="region of interest" description="Disordered" evidence="9">
    <location>
        <begin position="628"/>
        <end position="680"/>
    </location>
</feature>
<dbReference type="InterPro" id="IPR011009">
    <property type="entry name" value="Kinase-like_dom_sf"/>
</dbReference>
<sequence>MGRPGGQWSLSDFTLTKQLYKGKASTLYQATDKPSGATVALKSYSKRRLSTLNWYQVEREVRLHSQLRHPNVISLHAAFEDDNYVFMITQFAAGGDLYEDLKRAGGQMRERVVAGEVLPPFMDALSHMHARSIIHRDIKPENILLTADRVIKVADFGLSINWGEERPVTRAGTLDYMSPEVLACPEKSRPEENKERLELGYTDAVDVWAVGVLAYELLVGKPPFERESREETYAYIQRKDPALPAWLSEGAKDFIMTALAKSARKRPSMAQLLDHPWIVQYCRRPSSRPTTSSSATSATPADLHLPLHELHGPRASLHGAKSCRDFNALLSPAVSIGPGSLASMLQPALSMAGPALADDATPAARPSTASRLRASTAAARPATPTIPPLPVVEEETAPAAADASQQEGAGLAAALPVPAFATLAAAAAADLPFPKSAGPAGQHISSPEQTDLDHSSSDAHPSHSAAATKMLGASFNLQQATSLSTGDPQSAFLELYKSMAPPPVERPAAPAGHTPRGTSRKASSSISRAGRSSVSKGLEASLPPLQHSQQHSDGVAAAGSPASLKRLPSLRKAHSQKLAEEQLPPLDGAVAGSAAQPVAAASPAPAAPEAAVASAVATVEPLKAVPAASEAVPVGPQRQGNDEGEVPEVQPHRTALPDGGHLVVPAHGKQPVQQQPAEAQDRIKAMRAFLAAEQLEHEGGSASPMAQAQAAAHDRMHEAEQRHLDKLRARASVSPAAAAAGTSAARAGSASRAARPKQDPSASLMQSASNLLTKLLGKKPAATSAAAAAAPTSGIAARKTSVAPAPLERSAGSGSFDAAVSAAAGSPVKPARKSSVAPAPAPARTSIRLAGGTVEQTSPRKAVPAPTARTAPPAARKASAAAVPPTSAATAAAAPEARTYSSSTGEEAVESRSNSLSKTVRFASLKPAGPSMDMQDLIPAFRSASGTASFTTAQSSLPASSLPSLTSGTSSPLRASRKGSASASPPLSRKGSHVAPSGSTLRTSLVHAPGGSGALASTIKPRGSKMASMPGERSAPGAAAASEAHDEEHDGGDAAGGVQRSAVSWSHPASGPPKAAHPSPARKSSASPAMAARLAMYSAFSQLDKKRPGSSVRGSAHHSSGAGSTRNSLHHQPGDSSRLVL</sequence>
<evidence type="ECO:0000313" key="12">
    <source>
        <dbReference type="Proteomes" id="UP000239649"/>
    </source>
</evidence>
<evidence type="ECO:0000256" key="9">
    <source>
        <dbReference type="SAM" id="MobiDB-lite"/>
    </source>
</evidence>
<evidence type="ECO:0000256" key="4">
    <source>
        <dbReference type="ARBA" id="ARBA00022777"/>
    </source>
</evidence>
<keyword evidence="4" id="KW-0418">Kinase</keyword>
<dbReference type="InterPro" id="IPR030616">
    <property type="entry name" value="Aur-like"/>
</dbReference>
<dbReference type="PROSITE" id="PS00108">
    <property type="entry name" value="PROTEIN_KINASE_ST"/>
    <property type="match status" value="1"/>
</dbReference>
<evidence type="ECO:0000259" key="10">
    <source>
        <dbReference type="PROSITE" id="PS50011"/>
    </source>
</evidence>
<keyword evidence="2" id="KW-0808">Transferase</keyword>
<feature type="region of interest" description="Disordered" evidence="9">
    <location>
        <begin position="825"/>
        <end position="917"/>
    </location>
</feature>
<dbReference type="Pfam" id="PF00069">
    <property type="entry name" value="Pkinase"/>
    <property type="match status" value="1"/>
</dbReference>
<name>A0A2P6V9E8_9CHLO</name>
<dbReference type="InterPro" id="IPR000719">
    <property type="entry name" value="Prot_kinase_dom"/>
</dbReference>
<dbReference type="PANTHER" id="PTHR24350">
    <property type="entry name" value="SERINE/THREONINE-PROTEIN KINASE IAL-RELATED"/>
    <property type="match status" value="1"/>
</dbReference>
<feature type="compositionally biased region" description="Low complexity" evidence="9">
    <location>
        <begin position="506"/>
        <end position="536"/>
    </location>
</feature>
<feature type="binding site" evidence="7">
    <location>
        <position position="155"/>
    </location>
    <ligand>
        <name>ATP</name>
        <dbReference type="ChEBI" id="CHEBI:30616"/>
    </ligand>
</feature>
<feature type="region of interest" description="Disordered" evidence="9">
    <location>
        <begin position="501"/>
        <end position="537"/>
    </location>
</feature>
<feature type="compositionally biased region" description="Low complexity" evidence="9">
    <location>
        <begin position="730"/>
        <end position="753"/>
    </location>
</feature>
<feature type="cross-link" description="Glycyl lysine isopeptide (Lys-Gly) (interchain with G-Cter in SUMO2)" evidence="8">
    <location>
        <position position="139"/>
    </location>
</feature>
<dbReference type="SMART" id="SM00220">
    <property type="entry name" value="S_TKc"/>
    <property type="match status" value="1"/>
</dbReference>
<feature type="compositionally biased region" description="Low complexity" evidence="9">
    <location>
        <begin position="1030"/>
        <end position="1042"/>
    </location>
</feature>
<feature type="region of interest" description="Disordered" evidence="9">
    <location>
        <begin position="436"/>
        <end position="464"/>
    </location>
</feature>
<dbReference type="EMBL" id="LHPF02000018">
    <property type="protein sequence ID" value="PSC70705.1"/>
    <property type="molecule type" value="Genomic_DNA"/>
</dbReference>
<evidence type="ECO:0000256" key="1">
    <source>
        <dbReference type="ARBA" id="ARBA00022527"/>
    </source>
</evidence>
<reference evidence="11 12" key="1">
    <citation type="journal article" date="2018" name="Plant J.">
        <title>Genome sequences of Chlorella sorokiniana UTEX 1602 and Micractinium conductrix SAG 241.80: implications to maltose excretion by a green alga.</title>
        <authorList>
            <person name="Arriola M.B."/>
            <person name="Velmurugan N."/>
            <person name="Zhang Y."/>
            <person name="Plunkett M.H."/>
            <person name="Hondzo H."/>
            <person name="Barney B.M."/>
        </authorList>
    </citation>
    <scope>NUCLEOTIDE SEQUENCE [LARGE SCALE GENOMIC DNA]</scope>
    <source>
        <strain evidence="11 12">SAG 241.80</strain>
    </source>
</reference>
<feature type="region of interest" description="Disordered" evidence="9">
    <location>
        <begin position="1101"/>
        <end position="1141"/>
    </location>
</feature>
<dbReference type="FunFam" id="3.30.200.20:FF:000042">
    <property type="entry name" value="Aurora kinase A"/>
    <property type="match status" value="1"/>
</dbReference>
<dbReference type="FunFam" id="1.10.510.10:FF:000813">
    <property type="entry name" value="Aurora-like kinase"/>
    <property type="match status" value="1"/>
</dbReference>
<feature type="compositionally biased region" description="Basic and acidic residues" evidence="9">
    <location>
        <begin position="451"/>
        <end position="461"/>
    </location>
</feature>
<feature type="region of interest" description="Disordered" evidence="9">
    <location>
        <begin position="697"/>
        <end position="765"/>
    </location>
</feature>
<feature type="binding site" evidence="7">
    <location>
        <begin position="141"/>
        <end position="142"/>
    </location>
    <ligand>
        <name>ATP</name>
        <dbReference type="ChEBI" id="CHEBI:30616"/>
    </ligand>
</feature>
<evidence type="ECO:0000256" key="5">
    <source>
        <dbReference type="ARBA" id="ARBA00022840"/>
    </source>
</evidence>
<comment type="caution">
    <text evidence="11">The sequence shown here is derived from an EMBL/GenBank/DDBJ whole genome shotgun (WGS) entry which is preliminary data.</text>
</comment>
<protein>
    <submittedName>
        <fullName evidence="11">Aurora other</fullName>
    </submittedName>
</protein>
<organism evidence="11 12">
    <name type="scientific">Micractinium conductrix</name>
    <dbReference type="NCBI Taxonomy" id="554055"/>
    <lineage>
        <taxon>Eukaryota</taxon>
        <taxon>Viridiplantae</taxon>
        <taxon>Chlorophyta</taxon>
        <taxon>core chlorophytes</taxon>
        <taxon>Trebouxiophyceae</taxon>
        <taxon>Chlorellales</taxon>
        <taxon>Chlorellaceae</taxon>
        <taxon>Chlorella clade</taxon>
        <taxon>Micractinium</taxon>
    </lineage>
</organism>
<evidence type="ECO:0000256" key="3">
    <source>
        <dbReference type="ARBA" id="ARBA00022741"/>
    </source>
</evidence>
<feature type="compositionally biased region" description="Low complexity" evidence="9">
    <location>
        <begin position="1109"/>
        <end position="1124"/>
    </location>
</feature>
<feature type="region of interest" description="Disordered" evidence="9">
    <location>
        <begin position="952"/>
        <end position="1089"/>
    </location>
</feature>
<feature type="compositionally biased region" description="Low complexity" evidence="9">
    <location>
        <begin position="859"/>
        <end position="902"/>
    </location>
</feature>
<dbReference type="Proteomes" id="UP000239649">
    <property type="component" value="Unassembled WGS sequence"/>
</dbReference>
<dbReference type="Gene3D" id="1.10.510.10">
    <property type="entry name" value="Transferase(Phosphotransferase) domain 1"/>
    <property type="match status" value="1"/>
</dbReference>
<dbReference type="PROSITE" id="PS50011">
    <property type="entry name" value="PROTEIN_KINASE_DOM"/>
    <property type="match status" value="1"/>
</dbReference>
<proteinExistence type="predicted"/>
<dbReference type="AlphaFoldDB" id="A0A2P6V9E8"/>
<dbReference type="GO" id="GO:0005524">
    <property type="term" value="F:ATP binding"/>
    <property type="evidence" value="ECO:0007669"/>
    <property type="project" value="UniProtKB-KW"/>
</dbReference>
<keyword evidence="3 7" id="KW-0547">Nucleotide-binding</keyword>
<feature type="active site" description="Proton acceptor" evidence="6">
    <location>
        <position position="137"/>
    </location>
</feature>
<feature type="domain" description="Protein kinase" evidence="10">
    <location>
        <begin position="13"/>
        <end position="278"/>
    </location>
</feature>
<dbReference type="STRING" id="554055.A0A2P6V9E8"/>
<feature type="binding site" evidence="7">
    <location>
        <position position="23"/>
    </location>
    <ligand>
        <name>ATP</name>
        <dbReference type="ChEBI" id="CHEBI:30616"/>
    </ligand>
</feature>
<feature type="compositionally biased region" description="Low complexity" evidence="9">
    <location>
        <begin position="952"/>
        <end position="973"/>
    </location>
</feature>